<evidence type="ECO:0000313" key="5">
    <source>
        <dbReference type="EMBL" id="ETX28846.1"/>
    </source>
</evidence>
<dbReference type="Proteomes" id="UP000023430">
    <property type="component" value="Unassembled WGS sequence"/>
</dbReference>
<protein>
    <recommendedName>
        <fullName evidence="4">Bacterial surface antigen (D15) domain-containing protein</fullName>
    </recommendedName>
</protein>
<proteinExistence type="predicted"/>
<evidence type="ECO:0000259" key="4">
    <source>
        <dbReference type="Pfam" id="PF01103"/>
    </source>
</evidence>
<dbReference type="Pfam" id="PF01103">
    <property type="entry name" value="Omp85"/>
    <property type="match status" value="1"/>
</dbReference>
<keyword evidence="2" id="KW-0472">Membrane</keyword>
<feature type="signal peptide" evidence="3">
    <location>
        <begin position="1"/>
        <end position="25"/>
    </location>
</feature>
<comment type="caution">
    <text evidence="5">The sequence shown here is derived from an EMBL/GenBank/DDBJ whole genome shotgun (WGS) entry which is preliminary data.</text>
</comment>
<accession>X7F9Q1</accession>
<dbReference type="STRING" id="1449351.RISW2_04895"/>
<feature type="domain" description="Bacterial surface antigen (D15)" evidence="4">
    <location>
        <begin position="133"/>
        <end position="434"/>
    </location>
</feature>
<dbReference type="Gene3D" id="2.40.160.50">
    <property type="entry name" value="membrane protein fhac: a member of the omp85/tpsb transporter family"/>
    <property type="match status" value="1"/>
</dbReference>
<keyword evidence="6" id="KW-1185">Reference proteome</keyword>
<sequence>MRRCASRHFAGALVAIAGTTCGASAAADVFRQVEVRGAEFIPEADIQMTCGAQAGVDYSVYEIEAIEDCLMSTGVFEAVSVSGEGETLVIAVSEIDDSPGRIEAAVNYVSDDGFLAELSAEKYNLFPDTYGALRLSANADVRALEANLYRADQWGEDWDLGLDVIAREAKPEDAGYSERGLRIEPFVAWTPSEDLRLEAGLGWRDYRLADVDSEASALLIAEETGSISAPYLRFGLSFGRNVDLGDNPSGWAKAGYMLRLDQFIWNIGSGEALSDTRFDLTTQLPLGERIRLLTGLRGGAVRGLDGNDTRAIDRYFPGADTFRGFAPRGVGPRDEGTALGGNTYVVGSLEAQRDLGRVLRLPMRAGIFLDTGASWDLDDDLGGRIDDGWSNRSSVGLSLTFEVSETPVSLYVAGPVSQRPGDETQAFGISFAARF</sequence>
<dbReference type="EMBL" id="JAME01000015">
    <property type="protein sequence ID" value="ETX28846.1"/>
    <property type="molecule type" value="Genomic_DNA"/>
</dbReference>
<comment type="subcellular location">
    <subcellularLocation>
        <location evidence="1">Membrane</location>
    </subcellularLocation>
</comment>
<gene>
    <name evidence="5" type="ORF">RISW2_04895</name>
</gene>
<dbReference type="GO" id="GO:0019867">
    <property type="term" value="C:outer membrane"/>
    <property type="evidence" value="ECO:0007669"/>
    <property type="project" value="InterPro"/>
</dbReference>
<dbReference type="eggNOG" id="COG4775">
    <property type="taxonomic scope" value="Bacteria"/>
</dbReference>
<name>X7F9Q1_9RHOB</name>
<reference evidence="5 6" key="1">
    <citation type="submission" date="2014-01" db="EMBL/GenBank/DDBJ databases">
        <title>Roseivivax isoporae LMG 25204 Genome Sequencing.</title>
        <authorList>
            <person name="Lai Q."/>
            <person name="Li G."/>
            <person name="Shao Z."/>
        </authorList>
    </citation>
    <scope>NUCLEOTIDE SEQUENCE [LARGE SCALE GENOMIC DNA]</scope>
    <source>
        <strain evidence="5 6">LMG 25204</strain>
    </source>
</reference>
<organism evidence="5 6">
    <name type="scientific">Roseivivax isoporae LMG 25204</name>
    <dbReference type="NCBI Taxonomy" id="1449351"/>
    <lineage>
        <taxon>Bacteria</taxon>
        <taxon>Pseudomonadati</taxon>
        <taxon>Pseudomonadota</taxon>
        <taxon>Alphaproteobacteria</taxon>
        <taxon>Rhodobacterales</taxon>
        <taxon>Roseobacteraceae</taxon>
        <taxon>Roseivivax</taxon>
    </lineage>
</organism>
<feature type="chain" id="PRO_5004977632" description="Bacterial surface antigen (D15) domain-containing protein" evidence="3">
    <location>
        <begin position="26"/>
        <end position="435"/>
    </location>
</feature>
<evidence type="ECO:0000256" key="1">
    <source>
        <dbReference type="ARBA" id="ARBA00004370"/>
    </source>
</evidence>
<keyword evidence="3" id="KW-0732">Signal</keyword>
<evidence type="ECO:0000313" key="6">
    <source>
        <dbReference type="Proteomes" id="UP000023430"/>
    </source>
</evidence>
<evidence type="ECO:0000256" key="3">
    <source>
        <dbReference type="SAM" id="SignalP"/>
    </source>
</evidence>
<dbReference type="Gene3D" id="3.10.20.310">
    <property type="entry name" value="membrane protein fhac"/>
    <property type="match status" value="1"/>
</dbReference>
<dbReference type="AlphaFoldDB" id="X7F9Q1"/>
<dbReference type="InterPro" id="IPR000184">
    <property type="entry name" value="Bac_surfAg_D15"/>
</dbReference>
<evidence type="ECO:0000256" key="2">
    <source>
        <dbReference type="ARBA" id="ARBA00023136"/>
    </source>
</evidence>